<evidence type="ECO:0000313" key="4">
    <source>
        <dbReference type="EMBL" id="KXV17414.1"/>
    </source>
</evidence>
<dbReference type="GO" id="GO:0016020">
    <property type="term" value="C:membrane"/>
    <property type="evidence" value="ECO:0007669"/>
    <property type="project" value="TreeGrafter"/>
</dbReference>
<comment type="caution">
    <text evidence="4">The sequence shown here is derived from an EMBL/GenBank/DDBJ whole genome shotgun (WGS) entry which is preliminary data.</text>
</comment>
<dbReference type="RefSeq" id="WP_062502218.1">
    <property type="nucleotide sequence ID" value="NZ_LHZG01000179.1"/>
</dbReference>
<dbReference type="Proteomes" id="UP000075655">
    <property type="component" value="Unassembled WGS sequence"/>
</dbReference>
<reference evidence="4 5" key="1">
    <citation type="submission" date="2015-06" db="EMBL/GenBank/DDBJ databases">
        <title>Improved classification and identification of acetic acid bacteria using matrix-assisted laser desorption/ionization time-of-flight mass spectrometry; Gluconobacter nephelii and Gluconobacter uchimurae are later heterotypic synonyms of Gluconobacter japonicus and Gluconobacter oxydans, respectively.</title>
        <authorList>
            <person name="Li L."/>
            <person name="Cleenwerck I."/>
            <person name="De Vuyst L."/>
            <person name="Vandamme P."/>
        </authorList>
    </citation>
    <scope>NUCLEOTIDE SEQUENCE [LARGE SCALE GENOMIC DNA]</scope>
    <source>
        <strain evidence="4 5">LMG 1676</strain>
    </source>
</reference>
<accession>A0A149RSM8</accession>
<evidence type="ECO:0000256" key="1">
    <source>
        <dbReference type="ARBA" id="ARBA00022801"/>
    </source>
</evidence>
<gene>
    <name evidence="4" type="ORF">AD934_12550</name>
</gene>
<dbReference type="GO" id="GO:0016787">
    <property type="term" value="F:hydrolase activity"/>
    <property type="evidence" value="ECO:0007669"/>
    <property type="project" value="UniProtKB-KW"/>
</dbReference>
<sequence>MKSSLHARTLFAAGLIAISMPLSSTARPASSPPSVQTYGNISVAAEGVGPDIILIPGLASSRDVWAGLASGLRQHYRLHLVQVAGFAGSPAIPSQNTQVAAPAAEAIAAYIQHQHIKAPVIIGHSLGGEMALMLGARHPKLASRLIIVDALPFYTLLLDPTATSETARPRATAFRAALLATPAAQMEASQTTTIARLAKTEAVRPALVRAALDSNRKTVADAVYELMTTDLRLELRQIAAPVDVVYAYDTLYGVPASRIDTLFHTAYAASPQVRFRRIDNSFHFIMLDQPEKFSQAVQNFLDADRPEKSSPP</sequence>
<feature type="domain" description="AB hydrolase-1" evidence="3">
    <location>
        <begin position="52"/>
        <end position="288"/>
    </location>
</feature>
<evidence type="ECO:0000256" key="2">
    <source>
        <dbReference type="SAM" id="SignalP"/>
    </source>
</evidence>
<dbReference type="Gene3D" id="3.40.50.1820">
    <property type="entry name" value="alpha/beta hydrolase"/>
    <property type="match status" value="1"/>
</dbReference>
<dbReference type="PATRIC" id="fig|442.8.peg.1523"/>
<dbReference type="InterPro" id="IPR000073">
    <property type="entry name" value="AB_hydrolase_1"/>
</dbReference>
<dbReference type="EMBL" id="LHZG01000179">
    <property type="protein sequence ID" value="KXV17414.1"/>
    <property type="molecule type" value="Genomic_DNA"/>
</dbReference>
<keyword evidence="2" id="KW-0732">Signal</keyword>
<protein>
    <submittedName>
        <fullName evidence="4">Alpha/beta hydrolase</fullName>
    </submittedName>
</protein>
<dbReference type="InterPro" id="IPR029058">
    <property type="entry name" value="AB_hydrolase_fold"/>
</dbReference>
<dbReference type="PANTHER" id="PTHR43798">
    <property type="entry name" value="MONOACYLGLYCEROL LIPASE"/>
    <property type="match status" value="1"/>
</dbReference>
<dbReference type="SUPFAM" id="SSF53474">
    <property type="entry name" value="alpha/beta-Hydrolases"/>
    <property type="match status" value="1"/>
</dbReference>
<evidence type="ECO:0000313" key="5">
    <source>
        <dbReference type="Proteomes" id="UP000075655"/>
    </source>
</evidence>
<evidence type="ECO:0000259" key="3">
    <source>
        <dbReference type="Pfam" id="PF00561"/>
    </source>
</evidence>
<dbReference type="AlphaFoldDB" id="A0A149RSM8"/>
<feature type="chain" id="PRO_5007553741" evidence="2">
    <location>
        <begin position="27"/>
        <end position="312"/>
    </location>
</feature>
<dbReference type="PANTHER" id="PTHR43798:SF31">
    <property type="entry name" value="AB HYDROLASE SUPERFAMILY PROTEIN YCLE"/>
    <property type="match status" value="1"/>
</dbReference>
<keyword evidence="1 4" id="KW-0378">Hydrolase</keyword>
<dbReference type="InterPro" id="IPR050266">
    <property type="entry name" value="AB_hydrolase_sf"/>
</dbReference>
<name>A0A149RSM8_GLUOY</name>
<proteinExistence type="predicted"/>
<feature type="signal peptide" evidence="2">
    <location>
        <begin position="1"/>
        <end position="26"/>
    </location>
</feature>
<organism evidence="4 5">
    <name type="scientific">Gluconobacter oxydans</name>
    <name type="common">Gluconobacter suboxydans</name>
    <dbReference type="NCBI Taxonomy" id="442"/>
    <lineage>
        <taxon>Bacteria</taxon>
        <taxon>Pseudomonadati</taxon>
        <taxon>Pseudomonadota</taxon>
        <taxon>Alphaproteobacteria</taxon>
        <taxon>Acetobacterales</taxon>
        <taxon>Acetobacteraceae</taxon>
        <taxon>Gluconobacter</taxon>
    </lineage>
</organism>
<dbReference type="Pfam" id="PF00561">
    <property type="entry name" value="Abhydrolase_1"/>
    <property type="match status" value="1"/>
</dbReference>